<accession>A0A8H6N7T9</accession>
<comment type="caution">
    <text evidence="2">The sequence shown here is derived from an EMBL/GenBank/DDBJ whole genome shotgun (WGS) entry which is preliminary data.</text>
</comment>
<name>A0A8H6N7T9_9PEZI</name>
<dbReference type="Proteomes" id="UP000654918">
    <property type="component" value="Unassembled WGS sequence"/>
</dbReference>
<evidence type="ECO:0000313" key="2">
    <source>
        <dbReference type="EMBL" id="KAF6823562.1"/>
    </source>
</evidence>
<feature type="compositionally biased region" description="Basic and acidic residues" evidence="1">
    <location>
        <begin position="84"/>
        <end position="94"/>
    </location>
</feature>
<proteinExistence type="predicted"/>
<feature type="compositionally biased region" description="Basic and acidic residues" evidence="1">
    <location>
        <begin position="101"/>
        <end position="112"/>
    </location>
</feature>
<gene>
    <name evidence="2" type="ORF">CPLU01_11355</name>
</gene>
<feature type="region of interest" description="Disordered" evidence="1">
    <location>
        <begin position="52"/>
        <end position="112"/>
    </location>
</feature>
<reference evidence="2" key="1">
    <citation type="journal article" date="2020" name="Phytopathology">
        <title>Genome Sequence Resources of Colletotrichum truncatum, C. plurivorum, C. musicola, and C. sojae: Four Species Pathogenic to Soybean (Glycine max).</title>
        <authorList>
            <person name="Rogerio F."/>
            <person name="Boufleur T.R."/>
            <person name="Ciampi-Guillardi M."/>
            <person name="Sukno S.A."/>
            <person name="Thon M.R."/>
            <person name="Massola Junior N.S."/>
            <person name="Baroncelli R."/>
        </authorList>
    </citation>
    <scope>NUCLEOTIDE SEQUENCE</scope>
    <source>
        <strain evidence="2">LFN00145</strain>
    </source>
</reference>
<organism evidence="2 3">
    <name type="scientific">Colletotrichum plurivorum</name>
    <dbReference type="NCBI Taxonomy" id="2175906"/>
    <lineage>
        <taxon>Eukaryota</taxon>
        <taxon>Fungi</taxon>
        <taxon>Dikarya</taxon>
        <taxon>Ascomycota</taxon>
        <taxon>Pezizomycotina</taxon>
        <taxon>Sordariomycetes</taxon>
        <taxon>Hypocreomycetidae</taxon>
        <taxon>Glomerellales</taxon>
        <taxon>Glomerellaceae</taxon>
        <taxon>Colletotrichum</taxon>
        <taxon>Colletotrichum orchidearum species complex</taxon>
    </lineage>
</organism>
<dbReference type="AlphaFoldDB" id="A0A8H6N7T9"/>
<keyword evidence="3" id="KW-1185">Reference proteome</keyword>
<evidence type="ECO:0000313" key="3">
    <source>
        <dbReference type="Proteomes" id="UP000654918"/>
    </source>
</evidence>
<evidence type="ECO:0000256" key="1">
    <source>
        <dbReference type="SAM" id="MobiDB-lite"/>
    </source>
</evidence>
<protein>
    <submittedName>
        <fullName evidence="2">Uncharacterized protein</fullName>
    </submittedName>
</protein>
<dbReference type="EMBL" id="WIGO01000210">
    <property type="protein sequence ID" value="KAF6823562.1"/>
    <property type="molecule type" value="Genomic_DNA"/>
</dbReference>
<sequence>MAQRRAQQVMMQQQAVKYAEEPDTQRRQMAEQAEEIFRLRTRVDKSTDVVAARHLRSHHPPAKSSPTTSNRGKARGTREYAMVRGDDPGLRRMADGPSPTKKLERAAAVQERRWSKLTLRKQEAARRDSAGL</sequence>